<dbReference type="AlphaFoldDB" id="A0A261SIB7"/>
<dbReference type="PANTHER" id="PTHR13887:SF41">
    <property type="entry name" value="THIOREDOXIN SUPERFAMILY PROTEIN"/>
    <property type="match status" value="1"/>
</dbReference>
<accession>A0A261SIB7</accession>
<dbReference type="OrthoDB" id="9799122at2"/>
<dbReference type="Gene3D" id="3.40.30.10">
    <property type="entry name" value="Glutaredoxin"/>
    <property type="match status" value="1"/>
</dbReference>
<evidence type="ECO:0000259" key="1">
    <source>
        <dbReference type="Pfam" id="PF01323"/>
    </source>
</evidence>
<gene>
    <name evidence="2" type="ORF">CEG14_13175</name>
</gene>
<dbReference type="Proteomes" id="UP000217005">
    <property type="component" value="Unassembled WGS sequence"/>
</dbReference>
<feature type="domain" description="DSBA-like thioredoxin" evidence="1">
    <location>
        <begin position="6"/>
        <end position="204"/>
    </location>
</feature>
<name>A0A261SIB7_9BORD</name>
<dbReference type="InterPro" id="IPR001853">
    <property type="entry name" value="DSBA-like_thioredoxin_dom"/>
</dbReference>
<dbReference type="PANTHER" id="PTHR13887">
    <property type="entry name" value="GLUTATHIONE S-TRANSFERASE KAPPA"/>
    <property type="match status" value="1"/>
</dbReference>
<organism evidence="2 3">
    <name type="scientific">Bordetella genomosp. 1</name>
    <dbReference type="NCBI Taxonomy" id="1395607"/>
    <lineage>
        <taxon>Bacteria</taxon>
        <taxon>Pseudomonadati</taxon>
        <taxon>Pseudomonadota</taxon>
        <taxon>Betaproteobacteria</taxon>
        <taxon>Burkholderiales</taxon>
        <taxon>Alcaligenaceae</taxon>
        <taxon>Bordetella</taxon>
    </lineage>
</organism>
<dbReference type="GO" id="GO:0016491">
    <property type="term" value="F:oxidoreductase activity"/>
    <property type="evidence" value="ECO:0007669"/>
    <property type="project" value="InterPro"/>
</dbReference>
<proteinExistence type="predicted"/>
<evidence type="ECO:0000313" key="2">
    <source>
        <dbReference type="EMBL" id="OZI36727.1"/>
    </source>
</evidence>
<dbReference type="Pfam" id="PF01323">
    <property type="entry name" value="DSBA"/>
    <property type="match status" value="1"/>
</dbReference>
<comment type="caution">
    <text evidence="2">The sequence shown here is derived from an EMBL/GenBank/DDBJ whole genome shotgun (WGS) entry which is preliminary data.</text>
</comment>
<protein>
    <submittedName>
        <fullName evidence="2">Disulfide bond formation protein DsbA</fullName>
    </submittedName>
</protein>
<dbReference type="CDD" id="cd03024">
    <property type="entry name" value="DsbA_FrnE"/>
    <property type="match status" value="1"/>
</dbReference>
<sequence>MIDIAITSDFICPWCFIGERRLARALAYLPDGTEVALQWKPFELNPGMPAEGVERRTYRTQKFGSWERSRQLDAQVMAAASDDGIAFDYDAMTRTPNTFAAHRLMQLAQREGVATALAQALFAAYFEQGRDLGDAATLADLAAQAGLDRAAALAYLAGDDGSDAVRAAEREGMARGIRGVPLFDIGGEVVSGAQPLEVFVLALQRAFDRASQPATA</sequence>
<evidence type="ECO:0000313" key="3">
    <source>
        <dbReference type="Proteomes" id="UP000217005"/>
    </source>
</evidence>
<reference evidence="2 3" key="1">
    <citation type="submission" date="2017-05" db="EMBL/GenBank/DDBJ databases">
        <title>Complete and WGS of Bordetella genogroups.</title>
        <authorList>
            <person name="Spilker T."/>
            <person name="LiPuma J."/>
        </authorList>
    </citation>
    <scope>NUCLEOTIDE SEQUENCE [LARGE SCALE GENOMIC DNA]</scope>
    <source>
        <strain evidence="2 3">AU17610</strain>
    </source>
</reference>
<dbReference type="EMBL" id="NEVL01000003">
    <property type="protein sequence ID" value="OZI36727.1"/>
    <property type="molecule type" value="Genomic_DNA"/>
</dbReference>
<dbReference type="SUPFAM" id="SSF52833">
    <property type="entry name" value="Thioredoxin-like"/>
    <property type="match status" value="1"/>
</dbReference>
<dbReference type="InterPro" id="IPR036249">
    <property type="entry name" value="Thioredoxin-like_sf"/>
</dbReference>